<feature type="domain" description="Putative auto-transporter adhesin head GIN" evidence="1">
    <location>
        <begin position="62"/>
        <end position="223"/>
    </location>
</feature>
<comment type="caution">
    <text evidence="2">The sequence shown here is derived from an EMBL/GenBank/DDBJ whole genome shotgun (WGS) entry which is preliminary data.</text>
</comment>
<accession>A0ABW9J793</accession>
<sequence>MKTSNKLLIAFAAALIVVPILSMVVISKAYYIDGKTWANLEKQNDSFDGKSENMEAIALSQFNTINVTDGKEFTFYIRIIKDSKFGVKINKEHKDLIKCNVDKDGKLQISLTDNNIERRYINLLVYAPKTTGLSVNNASSIDLNAKGDSITINLKKFNDFRFDRDAKFQKASIYAEDGYTNIEENSAAKSIDLILRNANFRSSGVSFDDLNIASTGKVDIDVFGGKADKEKYVIRNLTLKTTDSANVTFRSIDIEKAKGSLSDQTTVQLPVSTLKQMLK</sequence>
<keyword evidence="3" id="KW-1185">Reference proteome</keyword>
<evidence type="ECO:0000313" key="2">
    <source>
        <dbReference type="EMBL" id="MFN0255117.1"/>
    </source>
</evidence>
<gene>
    <name evidence="2" type="ORF">E6A44_006005</name>
</gene>
<evidence type="ECO:0000313" key="3">
    <source>
        <dbReference type="Proteomes" id="UP001517247"/>
    </source>
</evidence>
<organism evidence="2 3">
    <name type="scientific">Pedobacter ureilyticus</name>
    <dbReference type="NCBI Taxonomy" id="1393051"/>
    <lineage>
        <taxon>Bacteria</taxon>
        <taxon>Pseudomonadati</taxon>
        <taxon>Bacteroidota</taxon>
        <taxon>Sphingobacteriia</taxon>
        <taxon>Sphingobacteriales</taxon>
        <taxon>Sphingobacteriaceae</taxon>
        <taxon>Pedobacter</taxon>
    </lineage>
</organism>
<protein>
    <submittedName>
        <fullName evidence="2">GIN domain-containing protein</fullName>
    </submittedName>
</protein>
<dbReference type="EMBL" id="SSHJ02000005">
    <property type="protein sequence ID" value="MFN0255117.1"/>
    <property type="molecule type" value="Genomic_DNA"/>
</dbReference>
<dbReference type="Proteomes" id="UP001517247">
    <property type="component" value="Unassembled WGS sequence"/>
</dbReference>
<reference evidence="2 3" key="1">
    <citation type="submission" date="2024-12" db="EMBL/GenBank/DDBJ databases">
        <authorList>
            <person name="Hu S."/>
        </authorList>
    </citation>
    <scope>NUCLEOTIDE SEQUENCE [LARGE SCALE GENOMIC DNA]</scope>
    <source>
        <strain evidence="2 3">THG-T11</strain>
    </source>
</reference>
<dbReference type="InterPro" id="IPR021255">
    <property type="entry name" value="DUF2807"/>
</dbReference>
<dbReference type="Gene3D" id="2.160.20.120">
    <property type="match status" value="1"/>
</dbReference>
<dbReference type="Pfam" id="PF10988">
    <property type="entry name" value="DUF2807"/>
    <property type="match status" value="1"/>
</dbReference>
<dbReference type="RefSeq" id="WP_138722251.1">
    <property type="nucleotide sequence ID" value="NZ_SSHJ02000005.1"/>
</dbReference>
<proteinExistence type="predicted"/>
<name>A0ABW9J793_9SPHI</name>
<evidence type="ECO:0000259" key="1">
    <source>
        <dbReference type="Pfam" id="PF10988"/>
    </source>
</evidence>